<dbReference type="STRING" id="926562.Oweho_3466"/>
<evidence type="ECO:0000313" key="3">
    <source>
        <dbReference type="Proteomes" id="UP000005631"/>
    </source>
</evidence>
<dbReference type="Pfam" id="PF13115">
    <property type="entry name" value="YtkA"/>
    <property type="match status" value="1"/>
</dbReference>
<reference evidence="2 3" key="1">
    <citation type="journal article" date="2012" name="Stand. Genomic Sci.">
        <title>Genome sequence of the orange-pigmented seawater bacterium Owenweeksia hongkongensis type strain (UST20020801(T)).</title>
        <authorList>
            <person name="Riedel T."/>
            <person name="Held B."/>
            <person name="Nolan M."/>
            <person name="Lucas S."/>
            <person name="Lapidus A."/>
            <person name="Tice H."/>
            <person name="Del Rio T.G."/>
            <person name="Cheng J.F."/>
            <person name="Han C."/>
            <person name="Tapia R."/>
            <person name="Goodwin L.A."/>
            <person name="Pitluck S."/>
            <person name="Liolios K."/>
            <person name="Mavromatis K."/>
            <person name="Pagani I."/>
            <person name="Ivanova N."/>
            <person name="Mikhailova N."/>
            <person name="Pati A."/>
            <person name="Chen A."/>
            <person name="Palaniappan K."/>
            <person name="Rohde M."/>
            <person name="Tindall B.J."/>
            <person name="Detter J.C."/>
            <person name="Goker M."/>
            <person name="Woyke T."/>
            <person name="Bristow J."/>
            <person name="Eisen J.A."/>
            <person name="Markowitz V."/>
            <person name="Hugenholtz P."/>
            <person name="Klenk H.P."/>
            <person name="Kyrpides N.C."/>
        </authorList>
    </citation>
    <scope>NUCLEOTIDE SEQUENCE</scope>
    <source>
        <strain evidence="3">DSM 17368 / JCM 12287 / NRRL B-23963</strain>
    </source>
</reference>
<proteinExistence type="predicted"/>
<dbReference type="InterPro" id="IPR032693">
    <property type="entry name" value="YtkA-like_dom"/>
</dbReference>
<dbReference type="Proteomes" id="UP000005631">
    <property type="component" value="Chromosome"/>
</dbReference>
<gene>
    <name evidence="2" type="ordered locus">Oweho_3466</name>
</gene>
<evidence type="ECO:0000259" key="1">
    <source>
        <dbReference type="Pfam" id="PF13115"/>
    </source>
</evidence>
<dbReference type="AlphaFoldDB" id="G8R6F2"/>
<name>G8R6F2_OWEHD</name>
<accession>G8R6F2</accession>
<dbReference type="HOGENOM" id="CLU_082123_0_0_10"/>
<sequence>MALTIGLSFQFSACDKDDDSTTPPKNNDALSSYVLAGEQSTSSADVKLYFGEDAFVGYNHVAVRLTESGTDNMIENATVSFLPMMDMGTMMHSAPFSNPTFDVDMDAYMGSSTFIMPSGTMGSWTFSVLVEVNGGSMDTATFTIEVEAKQEAKLYNFKSALNDDTYFVALKEPMAPEVGLNDFEVMVYKRETMMSFPPATDLKIEIEPEMPSMGHGSPNNENPTHVGDGLYSGKVNFTMTGYWKVNMKIMDAQDSVIKADGFFDITFQ</sequence>
<dbReference type="KEGG" id="oho:Oweho_3466"/>
<feature type="domain" description="YtkA-like" evidence="1">
    <location>
        <begin position="163"/>
        <end position="246"/>
    </location>
</feature>
<dbReference type="EMBL" id="CP003156">
    <property type="protein sequence ID" value="AEV34415.1"/>
    <property type="molecule type" value="Genomic_DNA"/>
</dbReference>
<dbReference type="eggNOG" id="ENOG502Z871">
    <property type="taxonomic scope" value="Bacteria"/>
</dbReference>
<evidence type="ECO:0000313" key="2">
    <source>
        <dbReference type="EMBL" id="AEV34415.1"/>
    </source>
</evidence>
<protein>
    <recommendedName>
        <fullName evidence="1">YtkA-like domain-containing protein</fullName>
    </recommendedName>
</protein>
<keyword evidence="3" id="KW-1185">Reference proteome</keyword>
<organism evidence="2 3">
    <name type="scientific">Owenweeksia hongkongensis (strain DSM 17368 / CIP 108786 / JCM 12287 / NRRL B-23963 / UST20020801)</name>
    <dbReference type="NCBI Taxonomy" id="926562"/>
    <lineage>
        <taxon>Bacteria</taxon>
        <taxon>Pseudomonadati</taxon>
        <taxon>Bacteroidota</taxon>
        <taxon>Flavobacteriia</taxon>
        <taxon>Flavobacteriales</taxon>
        <taxon>Owenweeksiaceae</taxon>
        <taxon>Owenweeksia</taxon>
    </lineage>
</organism>